<organism evidence="7 8">
    <name type="scientific">Agrobacterium tumefaciens</name>
    <dbReference type="NCBI Taxonomy" id="358"/>
    <lineage>
        <taxon>Bacteria</taxon>
        <taxon>Pseudomonadati</taxon>
        <taxon>Pseudomonadota</taxon>
        <taxon>Alphaproteobacteria</taxon>
        <taxon>Hyphomicrobiales</taxon>
        <taxon>Rhizobiaceae</taxon>
        <taxon>Rhizobium/Agrobacterium group</taxon>
        <taxon>Agrobacterium</taxon>
        <taxon>Agrobacterium tumefaciens complex</taxon>
    </lineage>
</organism>
<evidence type="ECO:0000256" key="3">
    <source>
        <dbReference type="ARBA" id="ARBA00023125"/>
    </source>
</evidence>
<evidence type="ECO:0000256" key="1">
    <source>
        <dbReference type="ARBA" id="ARBA00008857"/>
    </source>
</evidence>
<evidence type="ECO:0000259" key="6">
    <source>
        <dbReference type="PROSITE" id="PS51900"/>
    </source>
</evidence>
<accession>A0A0D0KX60</accession>
<comment type="similarity">
    <text evidence="1">Belongs to the 'phage' integrase family.</text>
</comment>
<keyword evidence="3 5" id="KW-0238">DNA-binding</keyword>
<reference evidence="7 8" key="1">
    <citation type="submission" date="2014-12" db="EMBL/GenBank/DDBJ databases">
        <title>16Stimator: statistical estimation of ribosomal gene copy numbers from draft genome assemblies.</title>
        <authorList>
            <person name="Perisin M.A."/>
            <person name="Vetter M."/>
            <person name="Gilbert J.A."/>
            <person name="Bergelson J."/>
        </authorList>
    </citation>
    <scope>NUCLEOTIDE SEQUENCE [LARGE SCALE GENOMIC DNA]</scope>
    <source>
        <strain evidence="7 8">MEJ076</strain>
    </source>
</reference>
<dbReference type="InterPro" id="IPR050090">
    <property type="entry name" value="Tyrosine_recombinase_XerCD"/>
</dbReference>
<feature type="domain" description="Core-binding (CB)" evidence="6">
    <location>
        <begin position="138"/>
        <end position="249"/>
    </location>
</feature>
<dbReference type="GO" id="GO:0003677">
    <property type="term" value="F:DNA binding"/>
    <property type="evidence" value="ECO:0007669"/>
    <property type="project" value="UniProtKB-UniRule"/>
</dbReference>
<dbReference type="Pfam" id="PF20172">
    <property type="entry name" value="DUF6538"/>
    <property type="match status" value="1"/>
</dbReference>
<proteinExistence type="inferred from homology"/>
<dbReference type="Proteomes" id="UP000035017">
    <property type="component" value="Unassembled WGS sequence"/>
</dbReference>
<dbReference type="InterPro" id="IPR011010">
    <property type="entry name" value="DNA_brk_join_enz"/>
</dbReference>
<dbReference type="SUPFAM" id="SSF56349">
    <property type="entry name" value="DNA breaking-rejoining enzymes"/>
    <property type="match status" value="1"/>
</dbReference>
<dbReference type="GO" id="GO:0015074">
    <property type="term" value="P:DNA integration"/>
    <property type="evidence" value="ECO:0007669"/>
    <property type="project" value="UniProtKB-KW"/>
</dbReference>
<dbReference type="CDD" id="cd01184">
    <property type="entry name" value="INT_C_like_1"/>
    <property type="match status" value="1"/>
</dbReference>
<dbReference type="AlphaFoldDB" id="A0A0D0KX60"/>
<dbReference type="OrthoDB" id="9784724at2"/>
<dbReference type="PROSITE" id="PS51900">
    <property type="entry name" value="CB"/>
    <property type="match status" value="1"/>
</dbReference>
<evidence type="ECO:0000256" key="4">
    <source>
        <dbReference type="ARBA" id="ARBA00023172"/>
    </source>
</evidence>
<dbReference type="GO" id="GO:0006310">
    <property type="term" value="P:DNA recombination"/>
    <property type="evidence" value="ECO:0007669"/>
    <property type="project" value="UniProtKB-KW"/>
</dbReference>
<keyword evidence="4" id="KW-0233">DNA recombination</keyword>
<evidence type="ECO:0000313" key="7">
    <source>
        <dbReference type="EMBL" id="KIQ02994.1"/>
    </source>
</evidence>
<comment type="caution">
    <text evidence="7">The sequence shown here is derived from an EMBL/GenBank/DDBJ whole genome shotgun (WGS) entry which is preliminary data.</text>
</comment>
<dbReference type="EMBL" id="JXQV01000009">
    <property type="protein sequence ID" value="KIQ02994.1"/>
    <property type="molecule type" value="Genomic_DNA"/>
</dbReference>
<keyword evidence="2" id="KW-0229">DNA integration</keyword>
<dbReference type="Gene3D" id="1.10.443.10">
    <property type="entry name" value="Intergrase catalytic core"/>
    <property type="match status" value="1"/>
</dbReference>
<evidence type="ECO:0000256" key="5">
    <source>
        <dbReference type="PROSITE-ProRule" id="PRU01248"/>
    </source>
</evidence>
<dbReference type="PANTHER" id="PTHR30349">
    <property type="entry name" value="PHAGE INTEGRASE-RELATED"/>
    <property type="match status" value="1"/>
</dbReference>
<gene>
    <name evidence="7" type="ORF">RU07_10510</name>
</gene>
<evidence type="ECO:0000313" key="8">
    <source>
        <dbReference type="Proteomes" id="UP000035017"/>
    </source>
</evidence>
<name>A0A0D0KX60_AGRTU</name>
<evidence type="ECO:0000256" key="2">
    <source>
        <dbReference type="ARBA" id="ARBA00022908"/>
    </source>
</evidence>
<sequence>MSSQYRLHLHSNGYYYHRVKVPADIRLLYGKQIVQISLRTRDFRDAVRRLPAVIVEVDRQFSQFRNDTADSFGALSRLDHNLLSPVVARKNAPGIASFHLVDKIRGLVRAEMTLISDGSDQFLAVGNSAKPTEKRSLPIMSDIAIECFEAVARQKNWSAKTSASRRTQINQVIDICGDKPLNEYTQRDVRLLKTVLFALPPQSQGKRQFRGLSKVEIADAAKKLGLPGLSAESVRQIMTAMNIVFGWARAEYDNTLQNIVQPMIPSPSSGGSKKDKRDAFSIFELQQLFNSPVFSKVKSVKGWHEPGEVAMQHTGRYWVPLLALFAGARLMEAVQLAREDIGCEGDVWFIDINDDDEERTGKRVKNGSSLRRIPVHATLIELGFVEFVKTVSDGERLFPDIPIGPATQRHRYASKMFNNLLMKAGVKGPKKVWHSLRHSFEQACRDSRVDSAIMDQLQGHSQKGMRGVYGAGYKLPALHEGIKSIIYNGLDLQHVQPFLSSGKVRL</sequence>
<dbReference type="InterPro" id="IPR046668">
    <property type="entry name" value="DUF6538"/>
</dbReference>
<dbReference type="InterPro" id="IPR013762">
    <property type="entry name" value="Integrase-like_cat_sf"/>
</dbReference>
<dbReference type="PANTHER" id="PTHR30349:SF41">
    <property type="entry name" value="INTEGRASE_RECOMBINASE PROTEIN MJ0367-RELATED"/>
    <property type="match status" value="1"/>
</dbReference>
<protein>
    <recommendedName>
        <fullName evidence="6">Core-binding (CB) domain-containing protein</fullName>
    </recommendedName>
</protein>
<dbReference type="InterPro" id="IPR044068">
    <property type="entry name" value="CB"/>
</dbReference>